<comment type="similarity">
    <text evidence="2">Belongs to the dynactin subunit 2 family.</text>
</comment>
<dbReference type="Pfam" id="PF04912">
    <property type="entry name" value="Dynamitin"/>
    <property type="match status" value="2"/>
</dbReference>
<dbReference type="OrthoDB" id="4977at2759"/>
<evidence type="ECO:0000256" key="1">
    <source>
        <dbReference type="ARBA" id="ARBA00004496"/>
    </source>
</evidence>
<proteinExistence type="inferred from homology"/>
<feature type="coiled-coil region" evidence="5">
    <location>
        <begin position="276"/>
        <end position="310"/>
    </location>
</feature>
<dbReference type="Proteomes" id="UP001152747">
    <property type="component" value="Unassembled WGS sequence"/>
</dbReference>
<name>A0A9P1MZY9_9PELO</name>
<dbReference type="EMBL" id="CANHGI010000003">
    <property type="protein sequence ID" value="CAI5444923.1"/>
    <property type="molecule type" value="Genomic_DNA"/>
</dbReference>
<dbReference type="PANTHER" id="PTHR15346">
    <property type="entry name" value="DYNACTIN SUBUNIT"/>
    <property type="match status" value="1"/>
</dbReference>
<dbReference type="GO" id="GO:0005737">
    <property type="term" value="C:cytoplasm"/>
    <property type="evidence" value="ECO:0007669"/>
    <property type="project" value="UniProtKB-SubCell"/>
</dbReference>
<feature type="region of interest" description="Disordered" evidence="6">
    <location>
        <begin position="1"/>
        <end position="28"/>
    </location>
</feature>
<keyword evidence="8" id="KW-1185">Reference proteome</keyword>
<dbReference type="GO" id="GO:0007017">
    <property type="term" value="P:microtubule-based process"/>
    <property type="evidence" value="ECO:0007669"/>
    <property type="project" value="InterPro"/>
</dbReference>
<keyword evidence="3" id="KW-0963">Cytoplasm</keyword>
<gene>
    <name evidence="7" type="ORF">CAMP_LOCUS7560</name>
</gene>
<reference evidence="7" key="1">
    <citation type="submission" date="2022-11" db="EMBL/GenBank/DDBJ databases">
        <authorList>
            <person name="Kikuchi T."/>
        </authorList>
    </citation>
    <scope>NUCLEOTIDE SEQUENCE</scope>
    <source>
        <strain evidence="7">PS1010</strain>
    </source>
</reference>
<evidence type="ECO:0000256" key="5">
    <source>
        <dbReference type="SAM" id="Coils"/>
    </source>
</evidence>
<evidence type="ECO:0000256" key="2">
    <source>
        <dbReference type="ARBA" id="ARBA00006176"/>
    </source>
</evidence>
<dbReference type="GO" id="GO:0005869">
    <property type="term" value="C:dynactin complex"/>
    <property type="evidence" value="ECO:0007669"/>
    <property type="project" value="InterPro"/>
</dbReference>
<evidence type="ECO:0000313" key="8">
    <source>
        <dbReference type="Proteomes" id="UP001152747"/>
    </source>
</evidence>
<organism evidence="7 8">
    <name type="scientific">Caenorhabditis angaria</name>
    <dbReference type="NCBI Taxonomy" id="860376"/>
    <lineage>
        <taxon>Eukaryota</taxon>
        <taxon>Metazoa</taxon>
        <taxon>Ecdysozoa</taxon>
        <taxon>Nematoda</taxon>
        <taxon>Chromadorea</taxon>
        <taxon>Rhabditida</taxon>
        <taxon>Rhabditina</taxon>
        <taxon>Rhabditomorpha</taxon>
        <taxon>Rhabditoidea</taxon>
        <taxon>Rhabditidae</taxon>
        <taxon>Peloderinae</taxon>
        <taxon>Caenorhabditis</taxon>
    </lineage>
</organism>
<evidence type="ECO:0000256" key="3">
    <source>
        <dbReference type="ARBA" id="ARBA00022490"/>
    </source>
</evidence>
<keyword evidence="5" id="KW-0175">Coiled coil</keyword>
<protein>
    <submittedName>
        <fullName evidence="7">Uncharacterized protein</fullName>
    </submittedName>
</protein>
<dbReference type="InterPro" id="IPR028133">
    <property type="entry name" value="Dynamitin"/>
</dbReference>
<comment type="subcellular location">
    <subcellularLocation>
        <location evidence="1">Cytoplasm</location>
    </subcellularLocation>
</comment>
<keyword evidence="4" id="KW-0243">Dynein</keyword>
<dbReference type="AlphaFoldDB" id="A0A9P1MZY9"/>
<evidence type="ECO:0000256" key="6">
    <source>
        <dbReference type="SAM" id="MobiDB-lite"/>
    </source>
</evidence>
<dbReference type="GO" id="GO:0030286">
    <property type="term" value="C:dynein complex"/>
    <property type="evidence" value="ECO:0007669"/>
    <property type="project" value="UniProtKB-KW"/>
</dbReference>
<accession>A0A9P1MZY9</accession>
<evidence type="ECO:0000256" key="4">
    <source>
        <dbReference type="ARBA" id="ARBA00023017"/>
    </source>
</evidence>
<evidence type="ECO:0000313" key="7">
    <source>
        <dbReference type="EMBL" id="CAI5444923.1"/>
    </source>
</evidence>
<sequence length="333" mass="37808">MSAIAKEDIYESEGSADQSKNLTIHEKDAQNHPDIEVVSVDIDDALNKFKGRVLNLKAADYSDSIARKRRNAFGNNQYVLEVVGSGYNGHETTNEKLNRILYEIADLNEQLKTSEGKKEENEFLNEQVLENLASEVKNLQKTPKSGEKSYEEVDLPRSVPFDAKSNALEKRLRRIEKVLGAQDEKSAPILDILEDLKLRCETLNSGYVTGLEQRLNVVLTKLEKIEEIRANNSIDETSEQKVNEILEIMQRWDISCSSLPSNVNKVKALNRLHEQAQHFASNLSQLKTIREKLEKEASQGREAIREFETAGKQEMSQVVEKLKLLEKQVADLK</sequence>
<feature type="coiled-coil region" evidence="5">
    <location>
        <begin position="90"/>
        <end position="127"/>
    </location>
</feature>
<comment type="caution">
    <text evidence="7">The sequence shown here is derived from an EMBL/GenBank/DDBJ whole genome shotgun (WGS) entry which is preliminary data.</text>
</comment>